<dbReference type="InParanoid" id="A0A7J8ICU7"/>
<feature type="region of interest" description="Disordered" evidence="1">
    <location>
        <begin position="170"/>
        <end position="200"/>
    </location>
</feature>
<evidence type="ECO:0000256" key="3">
    <source>
        <dbReference type="SAM" id="SignalP"/>
    </source>
</evidence>
<dbReference type="PANTHER" id="PTHR36526">
    <property type="entry name" value="TRANSMEMBRANE PROTEIN 154"/>
    <property type="match status" value="1"/>
</dbReference>
<name>A0A7J8ICU7_MOLMO</name>
<feature type="transmembrane region" description="Helical" evidence="2">
    <location>
        <begin position="92"/>
        <end position="115"/>
    </location>
</feature>
<sequence>MPEGAPRRAGRRAPRAARLFALTAALLLTGRAQEYPQTVEESEYNTTDETLEEEHTDEETTIISTVAEVTPETSIDYTNSTFIDEEDNQLEFLLMVLIPLSLLALLLFSVVVIIINHKRKKTKQELPSSQGSQSALQSYELGSDNLKGPIFEEDTPSVMEIEMEELDKWMNNMNRNGNSECLPTLKEEKESNHSPSDNEP</sequence>
<feature type="region of interest" description="Disordered" evidence="1">
    <location>
        <begin position="36"/>
        <end position="55"/>
    </location>
</feature>
<feature type="signal peptide" evidence="3">
    <location>
        <begin position="1"/>
        <end position="32"/>
    </location>
</feature>
<organism evidence="4 5">
    <name type="scientific">Molossus molossus</name>
    <name type="common">Pallas' mastiff bat</name>
    <name type="synonym">Vespertilio molossus</name>
    <dbReference type="NCBI Taxonomy" id="27622"/>
    <lineage>
        <taxon>Eukaryota</taxon>
        <taxon>Metazoa</taxon>
        <taxon>Chordata</taxon>
        <taxon>Craniata</taxon>
        <taxon>Vertebrata</taxon>
        <taxon>Euteleostomi</taxon>
        <taxon>Mammalia</taxon>
        <taxon>Eutheria</taxon>
        <taxon>Laurasiatheria</taxon>
        <taxon>Chiroptera</taxon>
        <taxon>Yangochiroptera</taxon>
        <taxon>Molossidae</taxon>
        <taxon>Molossus</taxon>
    </lineage>
</organism>
<evidence type="ECO:0000313" key="5">
    <source>
        <dbReference type="Proteomes" id="UP000550707"/>
    </source>
</evidence>
<dbReference type="InterPro" id="IPR053087">
    <property type="entry name" value="TMEM154-like"/>
</dbReference>
<keyword evidence="2 4" id="KW-0812">Transmembrane</keyword>
<proteinExistence type="predicted"/>
<dbReference type="PANTHER" id="PTHR36526:SF1">
    <property type="entry name" value="TRANSMEMBRANE PROTEIN 154"/>
    <property type="match status" value="1"/>
</dbReference>
<feature type="compositionally biased region" description="Polar residues" evidence="1">
    <location>
        <begin position="171"/>
        <end position="181"/>
    </location>
</feature>
<keyword evidence="3" id="KW-0732">Signal</keyword>
<gene>
    <name evidence="4" type="ORF">HJG59_018311</name>
</gene>
<evidence type="ECO:0000256" key="2">
    <source>
        <dbReference type="SAM" id="Phobius"/>
    </source>
</evidence>
<dbReference type="Pfam" id="PF15102">
    <property type="entry name" value="TMEM154"/>
    <property type="match status" value="1"/>
</dbReference>
<protein>
    <submittedName>
        <fullName evidence="4">Transmembrane protein 154</fullName>
    </submittedName>
</protein>
<keyword evidence="5" id="KW-1185">Reference proteome</keyword>
<keyword evidence="2" id="KW-1133">Transmembrane helix</keyword>
<keyword evidence="2" id="KW-0472">Membrane</keyword>
<reference evidence="4 5" key="1">
    <citation type="journal article" date="2020" name="Nature">
        <title>Six reference-quality genomes reveal evolution of bat adaptations.</title>
        <authorList>
            <person name="Jebb D."/>
            <person name="Huang Z."/>
            <person name="Pippel M."/>
            <person name="Hughes G.M."/>
            <person name="Lavrichenko K."/>
            <person name="Devanna P."/>
            <person name="Winkler S."/>
            <person name="Jermiin L.S."/>
            <person name="Skirmuntt E.C."/>
            <person name="Katzourakis A."/>
            <person name="Burkitt-Gray L."/>
            <person name="Ray D.A."/>
            <person name="Sullivan K.A.M."/>
            <person name="Roscito J.G."/>
            <person name="Kirilenko B.M."/>
            <person name="Davalos L.M."/>
            <person name="Corthals A.P."/>
            <person name="Power M.L."/>
            <person name="Jones G."/>
            <person name="Ransome R.D."/>
            <person name="Dechmann D.K.N."/>
            <person name="Locatelli A.G."/>
            <person name="Puechmaille S.J."/>
            <person name="Fedrigo O."/>
            <person name="Jarvis E.D."/>
            <person name="Hiller M."/>
            <person name="Vernes S.C."/>
            <person name="Myers E.W."/>
            <person name="Teeling E.C."/>
        </authorList>
    </citation>
    <scope>NUCLEOTIDE SEQUENCE [LARGE SCALE GENOMIC DNA]</scope>
    <source>
        <strain evidence="4">MMolMol1</strain>
        <tissue evidence="4">Muscle</tissue>
    </source>
</reference>
<dbReference type="EMBL" id="JACASF010000004">
    <property type="protein sequence ID" value="KAF6482427.1"/>
    <property type="molecule type" value="Genomic_DNA"/>
</dbReference>
<comment type="caution">
    <text evidence="4">The sequence shown here is derived from an EMBL/GenBank/DDBJ whole genome shotgun (WGS) entry which is preliminary data.</text>
</comment>
<feature type="chain" id="PRO_5029498494" evidence="3">
    <location>
        <begin position="33"/>
        <end position="200"/>
    </location>
</feature>
<dbReference type="FunCoup" id="A0A7J8ICU7">
    <property type="interactions" value="67"/>
</dbReference>
<dbReference type="InterPro" id="IPR028064">
    <property type="entry name" value="TMEM154"/>
</dbReference>
<evidence type="ECO:0000313" key="4">
    <source>
        <dbReference type="EMBL" id="KAF6482427.1"/>
    </source>
</evidence>
<evidence type="ECO:0000256" key="1">
    <source>
        <dbReference type="SAM" id="MobiDB-lite"/>
    </source>
</evidence>
<dbReference type="Proteomes" id="UP000550707">
    <property type="component" value="Unassembled WGS sequence"/>
</dbReference>
<accession>A0A7J8ICU7</accession>
<dbReference type="OrthoDB" id="9451445at2759"/>
<dbReference type="AlphaFoldDB" id="A0A7J8ICU7"/>